<comment type="similarity">
    <text evidence="1">Belongs to the paxM FAD-dependent monooxygenase family.</text>
</comment>
<gene>
    <name evidence="7" type="ORF">MVEN_00291400</name>
</gene>
<dbReference type="InterPro" id="IPR050493">
    <property type="entry name" value="FAD-dep_Monooxygenase_BioMet"/>
</dbReference>
<keyword evidence="8" id="KW-1185">Reference proteome</keyword>
<keyword evidence="2" id="KW-0285">Flavoprotein</keyword>
<protein>
    <submittedName>
        <fullName evidence="7">FAD/NAD(P)-binding domain-containing protein</fullName>
    </submittedName>
</protein>
<name>A0A8H6Z2R8_9AGAR</name>
<evidence type="ECO:0000256" key="5">
    <source>
        <dbReference type="ARBA" id="ARBA00023033"/>
    </source>
</evidence>
<dbReference type="PANTHER" id="PTHR13789">
    <property type="entry name" value="MONOOXYGENASE"/>
    <property type="match status" value="1"/>
</dbReference>
<dbReference type="Pfam" id="PF01494">
    <property type="entry name" value="FAD_binding_3"/>
    <property type="match status" value="1"/>
</dbReference>
<reference evidence="7" key="1">
    <citation type="submission" date="2020-05" db="EMBL/GenBank/DDBJ databases">
        <title>Mycena genomes resolve the evolution of fungal bioluminescence.</title>
        <authorList>
            <person name="Tsai I.J."/>
        </authorList>
    </citation>
    <scope>NUCLEOTIDE SEQUENCE</scope>
    <source>
        <strain evidence="7">CCC161011</strain>
    </source>
</reference>
<evidence type="ECO:0000259" key="6">
    <source>
        <dbReference type="Pfam" id="PF01494"/>
    </source>
</evidence>
<keyword evidence="3" id="KW-0274">FAD</keyword>
<organism evidence="7 8">
    <name type="scientific">Mycena venus</name>
    <dbReference type="NCBI Taxonomy" id="2733690"/>
    <lineage>
        <taxon>Eukaryota</taxon>
        <taxon>Fungi</taxon>
        <taxon>Dikarya</taxon>
        <taxon>Basidiomycota</taxon>
        <taxon>Agaricomycotina</taxon>
        <taxon>Agaricomycetes</taxon>
        <taxon>Agaricomycetidae</taxon>
        <taxon>Agaricales</taxon>
        <taxon>Marasmiineae</taxon>
        <taxon>Mycenaceae</taxon>
        <taxon>Mycena</taxon>
    </lineage>
</organism>
<sequence>MSIQAVSAKNLAHPTAVSGDAAPGQLNVAIIGAGLVGLATAAMLRKEGHRITIFESSSFHAEIGAGIFLPPNGVAVLKNILPEVNWENMHTVDFRTASLLFHAQKCFRRMLIQSLQMVTFHHTGAHLQTDDVSEAWSLYPQGWFLIHRVDLHKEIMRVALDSDAMTLPPAAIRLGTPITAVNFDSARPSVTTANGEEFKFDLILGTDGIKSTVRKCMVGTEYDPPATHFGFYRWMIDLNKNPELSWIRDDRSAPGPTSIFNSENFIGLFAYPIRGGNLINISAAHRDKRDQDSVDWNAETDMDTLKEAFATFSDKFKGLVAVAEKPRTWQLRKLPILPTWIKGNVALLGDAAHAMFPTYGQGFAVGLEDAATIATLFSRGTKSSEVPSRLKIFQDIRKPRGERVSQMSTDDMKAPDDESFWIKPELLGYDPVAVAKAASSRI</sequence>
<evidence type="ECO:0000313" key="8">
    <source>
        <dbReference type="Proteomes" id="UP000620124"/>
    </source>
</evidence>
<dbReference type="PANTHER" id="PTHR13789:SF314">
    <property type="entry name" value="FAD-BINDING DOMAIN-CONTAINING PROTEIN"/>
    <property type="match status" value="1"/>
</dbReference>
<dbReference type="SUPFAM" id="SSF51905">
    <property type="entry name" value="FAD/NAD(P)-binding domain"/>
    <property type="match status" value="1"/>
</dbReference>
<dbReference type="SUPFAM" id="SSF54373">
    <property type="entry name" value="FAD-linked reductases, C-terminal domain"/>
    <property type="match status" value="1"/>
</dbReference>
<keyword evidence="5" id="KW-0503">Monooxygenase</keyword>
<dbReference type="AlphaFoldDB" id="A0A8H6Z2R8"/>
<proteinExistence type="inferred from homology"/>
<feature type="domain" description="FAD-binding" evidence="6">
    <location>
        <begin position="26"/>
        <end position="406"/>
    </location>
</feature>
<dbReference type="Proteomes" id="UP000620124">
    <property type="component" value="Unassembled WGS sequence"/>
</dbReference>
<dbReference type="GO" id="GO:0004497">
    <property type="term" value="F:monooxygenase activity"/>
    <property type="evidence" value="ECO:0007669"/>
    <property type="project" value="UniProtKB-KW"/>
</dbReference>
<evidence type="ECO:0000256" key="4">
    <source>
        <dbReference type="ARBA" id="ARBA00023002"/>
    </source>
</evidence>
<dbReference type="InterPro" id="IPR002938">
    <property type="entry name" value="FAD-bd"/>
</dbReference>
<dbReference type="Gene3D" id="3.50.50.60">
    <property type="entry name" value="FAD/NAD(P)-binding domain"/>
    <property type="match status" value="1"/>
</dbReference>
<evidence type="ECO:0000313" key="7">
    <source>
        <dbReference type="EMBL" id="KAF7369607.1"/>
    </source>
</evidence>
<dbReference type="PRINTS" id="PR00420">
    <property type="entry name" value="RNGMNOXGNASE"/>
</dbReference>
<dbReference type="EMBL" id="JACAZI010000002">
    <property type="protein sequence ID" value="KAF7369607.1"/>
    <property type="molecule type" value="Genomic_DNA"/>
</dbReference>
<evidence type="ECO:0000256" key="3">
    <source>
        <dbReference type="ARBA" id="ARBA00022827"/>
    </source>
</evidence>
<dbReference type="InterPro" id="IPR036188">
    <property type="entry name" value="FAD/NAD-bd_sf"/>
</dbReference>
<evidence type="ECO:0000256" key="1">
    <source>
        <dbReference type="ARBA" id="ARBA00007992"/>
    </source>
</evidence>
<comment type="caution">
    <text evidence="7">The sequence shown here is derived from an EMBL/GenBank/DDBJ whole genome shotgun (WGS) entry which is preliminary data.</text>
</comment>
<keyword evidence="4" id="KW-0560">Oxidoreductase</keyword>
<evidence type="ECO:0000256" key="2">
    <source>
        <dbReference type="ARBA" id="ARBA00022630"/>
    </source>
</evidence>
<dbReference type="GO" id="GO:0071949">
    <property type="term" value="F:FAD binding"/>
    <property type="evidence" value="ECO:0007669"/>
    <property type="project" value="InterPro"/>
</dbReference>
<dbReference type="OrthoDB" id="9993796at2759"/>
<accession>A0A8H6Z2R8</accession>